<gene>
    <name evidence="7" type="ORF">IQ266_00425</name>
</gene>
<evidence type="ECO:0000256" key="3">
    <source>
        <dbReference type="ARBA" id="ARBA00022964"/>
    </source>
</evidence>
<dbReference type="InterPro" id="IPR014710">
    <property type="entry name" value="RmlC-like_jellyroll"/>
</dbReference>
<evidence type="ECO:0000256" key="2">
    <source>
        <dbReference type="ARBA" id="ARBA00022723"/>
    </source>
</evidence>
<keyword evidence="4" id="KW-0560">Oxidoreductase</keyword>
<dbReference type="InterPro" id="IPR011051">
    <property type="entry name" value="RmlC_Cupin_sf"/>
</dbReference>
<dbReference type="EMBL" id="JADEXQ010000001">
    <property type="protein sequence ID" value="MBE9028218.1"/>
    <property type="molecule type" value="Genomic_DNA"/>
</dbReference>
<protein>
    <submittedName>
        <fullName evidence="7">Cysteine dioxygenase family protein</fullName>
    </submittedName>
</protein>
<feature type="binding site" evidence="6">
    <location>
        <position position="106"/>
    </location>
    <ligand>
        <name>Fe cation</name>
        <dbReference type="ChEBI" id="CHEBI:24875"/>
        <note>catalytic</note>
    </ligand>
</feature>
<dbReference type="GO" id="GO:0008198">
    <property type="term" value="F:ferrous iron binding"/>
    <property type="evidence" value="ECO:0007669"/>
    <property type="project" value="TreeGrafter"/>
</dbReference>
<keyword evidence="3 7" id="KW-0223">Dioxygenase</keyword>
<accession>A0A928Z2K3</accession>
<evidence type="ECO:0000256" key="4">
    <source>
        <dbReference type="ARBA" id="ARBA00023002"/>
    </source>
</evidence>
<comment type="caution">
    <text evidence="7">The sequence shown here is derived from an EMBL/GenBank/DDBJ whole genome shotgun (WGS) entry which is preliminary data.</text>
</comment>
<keyword evidence="8" id="KW-1185">Reference proteome</keyword>
<feature type="binding site" evidence="6">
    <location>
        <position position="154"/>
    </location>
    <ligand>
        <name>Fe cation</name>
        <dbReference type="ChEBI" id="CHEBI:24875"/>
        <note>catalytic</note>
    </ligand>
</feature>
<evidence type="ECO:0000313" key="7">
    <source>
        <dbReference type="EMBL" id="MBE9028218.1"/>
    </source>
</evidence>
<dbReference type="AlphaFoldDB" id="A0A928Z2K3"/>
<dbReference type="CDD" id="cd10548">
    <property type="entry name" value="cupin_CDO"/>
    <property type="match status" value="1"/>
</dbReference>
<dbReference type="Proteomes" id="UP000625316">
    <property type="component" value="Unassembled WGS sequence"/>
</dbReference>
<organism evidence="7 8">
    <name type="scientific">Romeriopsis navalis LEGE 11480</name>
    <dbReference type="NCBI Taxonomy" id="2777977"/>
    <lineage>
        <taxon>Bacteria</taxon>
        <taxon>Bacillati</taxon>
        <taxon>Cyanobacteriota</taxon>
        <taxon>Cyanophyceae</taxon>
        <taxon>Leptolyngbyales</taxon>
        <taxon>Leptolyngbyaceae</taxon>
        <taxon>Romeriopsis</taxon>
        <taxon>Romeriopsis navalis</taxon>
    </lineage>
</organism>
<sequence>MVNSVALPRTILPATIPSNSTPTIASLPTRLQQLIINLRATSQMTPELAQAYVKSAHIQVADLLPWAEFNHPVSHSYGRQLVYAEPNFEIMVMSWLPGDFSAIHDHGSAQWGAVQSFGAAEHGVYRFTQGQLQTSAIHPFKAGTVLAVNHDLIHQMGNPSDTPMLSLHIYGAYEYQGEITGDARIFDLFEQTIQYTDGGVFFGLPEEDIMRRTTGLTGDRPTTLRHHQQMLDRADKILSQTPTPIWAARADALKQTIATIH</sequence>
<dbReference type="SUPFAM" id="SSF51182">
    <property type="entry name" value="RmlC-like cupins"/>
    <property type="match status" value="1"/>
</dbReference>
<evidence type="ECO:0000256" key="6">
    <source>
        <dbReference type="PIRSR" id="PIRSR610300-51"/>
    </source>
</evidence>
<dbReference type="Gene3D" id="2.60.120.10">
    <property type="entry name" value="Jelly Rolls"/>
    <property type="match status" value="1"/>
</dbReference>
<dbReference type="GO" id="GO:0016702">
    <property type="term" value="F:oxidoreductase activity, acting on single donors with incorporation of molecular oxygen, incorporation of two atoms of oxygen"/>
    <property type="evidence" value="ECO:0007669"/>
    <property type="project" value="InterPro"/>
</dbReference>
<reference evidence="7" key="1">
    <citation type="submission" date="2020-10" db="EMBL/GenBank/DDBJ databases">
        <authorList>
            <person name="Castelo-Branco R."/>
            <person name="Eusebio N."/>
            <person name="Adriana R."/>
            <person name="Vieira A."/>
            <person name="Brugerolle De Fraissinette N."/>
            <person name="Rezende De Castro R."/>
            <person name="Schneider M.P."/>
            <person name="Vasconcelos V."/>
            <person name="Leao P.N."/>
        </authorList>
    </citation>
    <scope>NUCLEOTIDE SEQUENCE</scope>
    <source>
        <strain evidence="7">LEGE 11480</strain>
    </source>
</reference>
<name>A0A928Z2K3_9CYAN</name>
<keyword evidence="2 6" id="KW-0479">Metal-binding</keyword>
<dbReference type="RefSeq" id="WP_264323035.1">
    <property type="nucleotide sequence ID" value="NZ_JADEXQ010000001.1"/>
</dbReference>
<keyword evidence="5 6" id="KW-0408">Iron</keyword>
<comment type="similarity">
    <text evidence="1">Belongs to the cysteine dioxygenase family.</text>
</comment>
<dbReference type="InterPro" id="IPR010300">
    <property type="entry name" value="CDO_1"/>
</dbReference>
<dbReference type="PANTHER" id="PTHR12918">
    <property type="entry name" value="CYSTEINE DIOXYGENASE"/>
    <property type="match status" value="1"/>
</dbReference>
<evidence type="ECO:0000256" key="5">
    <source>
        <dbReference type="ARBA" id="ARBA00023004"/>
    </source>
</evidence>
<proteinExistence type="inferred from homology"/>
<evidence type="ECO:0000313" key="8">
    <source>
        <dbReference type="Proteomes" id="UP000625316"/>
    </source>
</evidence>
<dbReference type="Pfam" id="PF05995">
    <property type="entry name" value="CDO_I"/>
    <property type="match status" value="1"/>
</dbReference>
<dbReference type="PANTHER" id="PTHR12918:SF1">
    <property type="entry name" value="CYSTEINE DIOXYGENASE TYPE 1"/>
    <property type="match status" value="1"/>
</dbReference>
<feature type="binding site" evidence="6">
    <location>
        <position position="104"/>
    </location>
    <ligand>
        <name>Fe cation</name>
        <dbReference type="ChEBI" id="CHEBI:24875"/>
        <note>catalytic</note>
    </ligand>
</feature>
<evidence type="ECO:0000256" key="1">
    <source>
        <dbReference type="ARBA" id="ARBA00006622"/>
    </source>
</evidence>